<feature type="region of interest" description="Disordered" evidence="1">
    <location>
        <begin position="44"/>
        <end position="80"/>
    </location>
</feature>
<accession>A0A804MEM2</accession>
<organism evidence="2 3">
    <name type="scientific">Zea mays</name>
    <name type="common">Maize</name>
    <dbReference type="NCBI Taxonomy" id="4577"/>
    <lineage>
        <taxon>Eukaryota</taxon>
        <taxon>Viridiplantae</taxon>
        <taxon>Streptophyta</taxon>
        <taxon>Embryophyta</taxon>
        <taxon>Tracheophyta</taxon>
        <taxon>Spermatophyta</taxon>
        <taxon>Magnoliopsida</taxon>
        <taxon>Liliopsida</taxon>
        <taxon>Poales</taxon>
        <taxon>Poaceae</taxon>
        <taxon>PACMAD clade</taxon>
        <taxon>Panicoideae</taxon>
        <taxon>Andropogonodae</taxon>
        <taxon>Andropogoneae</taxon>
        <taxon>Tripsacinae</taxon>
        <taxon>Zea</taxon>
    </lineage>
</organism>
<dbReference type="FunCoup" id="A0A804MEM2">
    <property type="interactions" value="473"/>
</dbReference>
<evidence type="ECO:0000313" key="3">
    <source>
        <dbReference type="Proteomes" id="UP000007305"/>
    </source>
</evidence>
<protein>
    <submittedName>
        <fullName evidence="2">Uncharacterized protein</fullName>
    </submittedName>
</protein>
<evidence type="ECO:0000256" key="1">
    <source>
        <dbReference type="SAM" id="MobiDB-lite"/>
    </source>
</evidence>
<sequence length="384" mass="40606">MYSEVSVDGSVQMVVLRAGAVRHGLGNGDQLVQGQVGILGDLHQESIDQPPDPDHRAVRRRGGRGPTRSLVLRALGGPRPPVSARVRRACLRDPRRRRLPQRQLFKDGRHGVHVVQRLARARRRYQEVAHAGVFQLQRHPPRELCLGRGRGAQDAGCLEKLEKEAAGDGVPLGGEQAHHLFDKKPAVPLGCADVGLLQHQVPALGNGRQPPARVGLERVADGSPLDGAGRLDGHHDAPEEVYAEVGDVARPPRRRGAGRRGGGVAAAGVRDDERRDGLDAPGRDAELLALGGVAAGGGAEHGERVLPPAEEAGGEERVELGGEVAAVGGLRHAEARRRAAQGHDVVRADRDGHAVAELGAGLERLCAAREARQLGGVGARAQSL</sequence>
<reference evidence="2" key="3">
    <citation type="submission" date="2021-05" db="UniProtKB">
        <authorList>
            <consortium name="EnsemblPlants"/>
        </authorList>
    </citation>
    <scope>IDENTIFICATION</scope>
    <source>
        <strain evidence="2">cv. B73</strain>
    </source>
</reference>
<dbReference type="InParanoid" id="A0A804MEM2"/>
<feature type="region of interest" description="Disordered" evidence="1">
    <location>
        <begin position="251"/>
        <end position="280"/>
    </location>
</feature>
<keyword evidence="3" id="KW-1185">Reference proteome</keyword>
<reference evidence="3" key="1">
    <citation type="submission" date="2015-12" db="EMBL/GenBank/DDBJ databases">
        <title>Update maize B73 reference genome by single molecule sequencing technologies.</title>
        <authorList>
            <consortium name="Maize Genome Sequencing Project"/>
            <person name="Ware D."/>
        </authorList>
    </citation>
    <scope>NUCLEOTIDE SEQUENCE [LARGE SCALE GENOMIC DNA]</scope>
    <source>
        <strain evidence="3">cv. B73</strain>
    </source>
</reference>
<proteinExistence type="predicted"/>
<dbReference type="Gramene" id="Zm00001eb079660_T001">
    <property type="protein sequence ID" value="Zm00001eb079660_P001"/>
    <property type="gene ID" value="Zm00001eb079660"/>
</dbReference>
<evidence type="ECO:0000313" key="2">
    <source>
        <dbReference type="EnsemblPlants" id="Zm00001eb079660_P001"/>
    </source>
</evidence>
<feature type="compositionally biased region" description="Basic and acidic residues" evidence="1">
    <location>
        <begin position="44"/>
        <end position="56"/>
    </location>
</feature>
<dbReference type="EnsemblPlants" id="Zm00001eb079660_T001">
    <property type="protein sequence ID" value="Zm00001eb079660_P001"/>
    <property type="gene ID" value="Zm00001eb079660"/>
</dbReference>
<dbReference type="Proteomes" id="UP000007305">
    <property type="component" value="Chromosome 2"/>
</dbReference>
<reference evidence="2" key="2">
    <citation type="submission" date="2019-07" db="EMBL/GenBank/DDBJ databases">
        <authorList>
            <person name="Seetharam A."/>
            <person name="Woodhouse M."/>
            <person name="Cannon E."/>
        </authorList>
    </citation>
    <scope>NUCLEOTIDE SEQUENCE [LARGE SCALE GENOMIC DNA]</scope>
    <source>
        <strain evidence="2">cv. B73</strain>
    </source>
</reference>
<dbReference type="AlphaFoldDB" id="A0A804MEM2"/>
<feature type="compositionally biased region" description="Basic and acidic residues" evidence="1">
    <location>
        <begin position="269"/>
        <end position="280"/>
    </location>
</feature>
<name>A0A804MEM2_MAIZE</name>